<sequence length="388" mass="42218">MSRGFAPPFQLLELNLISAQDLAKVSRKMKTYAVAWIHPDRKLSTRVDIPGHNNPTWNDKFVFRVDDDFLYGETSAIMIEIYALHWFRDVHVGTVRVIVGNLIPLPKSTASTSSTTFNLAHASLPFRYVVALDDRRPELRRTKSDTSSMVGSDVVDKKTLNKKKAGSMVNGSAYEKQNSKASSMITDSDIFKIGKKGKSDSTSSGTVYGALTNAKYGSNITGGDNNKARNKNLSSNDDSSVSKFNRFDLGKLQFGTPKKMNLHGGGPLITESELGPSASEVAAAVARKKNRYVVEETESEIMGSWSLESSMEGLQSKLERWRTELPPVYDLSDLSSCNGSVVAGGRGAYRHKRRSSDSDGVFSCFGTICGVECSIVCGGSPRGNNPGG</sequence>
<dbReference type="Pfam" id="PF00168">
    <property type="entry name" value="C2"/>
    <property type="match status" value="1"/>
</dbReference>
<feature type="domain" description="C2" evidence="2">
    <location>
        <begin position="1"/>
        <end position="117"/>
    </location>
</feature>
<evidence type="ECO:0000313" key="4">
    <source>
        <dbReference type="Proteomes" id="UP000467840"/>
    </source>
</evidence>
<comment type="caution">
    <text evidence="3">The sequence shown here is derived from an EMBL/GenBank/DDBJ whole genome shotgun (WGS) entry which is preliminary data.</text>
</comment>
<dbReference type="PANTHER" id="PTHR32246:SF143">
    <property type="entry name" value="CALCIUM-DEPENDENT LIPID-BINDING (CALB DOMAIN) FAMILY PROTEIN"/>
    <property type="match status" value="1"/>
</dbReference>
<dbReference type="InterPro" id="IPR035892">
    <property type="entry name" value="C2_domain_sf"/>
</dbReference>
<dbReference type="AlphaFoldDB" id="A0A6A6MP36"/>
<organism evidence="3 4">
    <name type="scientific">Hevea brasiliensis</name>
    <name type="common">Para rubber tree</name>
    <name type="synonym">Siphonia brasiliensis</name>
    <dbReference type="NCBI Taxonomy" id="3981"/>
    <lineage>
        <taxon>Eukaryota</taxon>
        <taxon>Viridiplantae</taxon>
        <taxon>Streptophyta</taxon>
        <taxon>Embryophyta</taxon>
        <taxon>Tracheophyta</taxon>
        <taxon>Spermatophyta</taxon>
        <taxon>Magnoliopsida</taxon>
        <taxon>eudicotyledons</taxon>
        <taxon>Gunneridae</taxon>
        <taxon>Pentapetalae</taxon>
        <taxon>rosids</taxon>
        <taxon>fabids</taxon>
        <taxon>Malpighiales</taxon>
        <taxon>Euphorbiaceae</taxon>
        <taxon>Crotonoideae</taxon>
        <taxon>Micrandreae</taxon>
        <taxon>Hevea</taxon>
    </lineage>
</organism>
<dbReference type="CDD" id="cd04051">
    <property type="entry name" value="C2_SRC2_like"/>
    <property type="match status" value="1"/>
</dbReference>
<name>A0A6A6MP36_HEVBR</name>
<dbReference type="Proteomes" id="UP000467840">
    <property type="component" value="Chromosome 15"/>
</dbReference>
<proteinExistence type="predicted"/>
<evidence type="ECO:0000259" key="2">
    <source>
        <dbReference type="PROSITE" id="PS50004"/>
    </source>
</evidence>
<gene>
    <name evidence="3" type="ORF">GH714_021824</name>
</gene>
<dbReference type="SMART" id="SM00239">
    <property type="entry name" value="C2"/>
    <property type="match status" value="1"/>
</dbReference>
<evidence type="ECO:0000256" key="1">
    <source>
        <dbReference type="SAM" id="MobiDB-lite"/>
    </source>
</evidence>
<feature type="region of interest" description="Disordered" evidence="1">
    <location>
        <begin position="218"/>
        <end position="239"/>
    </location>
</feature>
<reference evidence="3 4" key="1">
    <citation type="journal article" date="2020" name="Mol. Plant">
        <title>The Chromosome-Based Rubber Tree Genome Provides New Insights into Spurge Genome Evolution and Rubber Biosynthesis.</title>
        <authorList>
            <person name="Liu J."/>
            <person name="Shi C."/>
            <person name="Shi C.C."/>
            <person name="Li W."/>
            <person name="Zhang Q.J."/>
            <person name="Zhang Y."/>
            <person name="Li K."/>
            <person name="Lu H.F."/>
            <person name="Shi C."/>
            <person name="Zhu S.T."/>
            <person name="Xiao Z.Y."/>
            <person name="Nan H."/>
            <person name="Yue Y."/>
            <person name="Zhu X.G."/>
            <person name="Wu Y."/>
            <person name="Hong X.N."/>
            <person name="Fan G.Y."/>
            <person name="Tong Y."/>
            <person name="Zhang D."/>
            <person name="Mao C.L."/>
            <person name="Liu Y.L."/>
            <person name="Hao S.J."/>
            <person name="Liu W.Q."/>
            <person name="Lv M.Q."/>
            <person name="Zhang H.B."/>
            <person name="Liu Y."/>
            <person name="Hu-Tang G.R."/>
            <person name="Wang J.P."/>
            <person name="Wang J.H."/>
            <person name="Sun Y.H."/>
            <person name="Ni S.B."/>
            <person name="Chen W.B."/>
            <person name="Zhang X.C."/>
            <person name="Jiao Y.N."/>
            <person name="Eichler E.E."/>
            <person name="Li G.H."/>
            <person name="Liu X."/>
            <person name="Gao L.Z."/>
        </authorList>
    </citation>
    <scope>NUCLEOTIDE SEQUENCE [LARGE SCALE GENOMIC DNA]</scope>
    <source>
        <strain evidence="4">cv. GT1</strain>
        <tissue evidence="3">Leaf</tissue>
    </source>
</reference>
<dbReference type="GO" id="GO:0006952">
    <property type="term" value="P:defense response"/>
    <property type="evidence" value="ECO:0007669"/>
    <property type="project" value="InterPro"/>
</dbReference>
<dbReference type="PROSITE" id="PS50004">
    <property type="entry name" value="C2"/>
    <property type="match status" value="1"/>
</dbReference>
<dbReference type="InterPro" id="IPR000008">
    <property type="entry name" value="C2_dom"/>
</dbReference>
<dbReference type="PANTHER" id="PTHR32246">
    <property type="entry name" value="INGRESSION PROTEIN FIC1"/>
    <property type="match status" value="1"/>
</dbReference>
<keyword evidence="4" id="KW-1185">Reference proteome</keyword>
<dbReference type="SUPFAM" id="SSF49562">
    <property type="entry name" value="C2 domain (Calcium/lipid-binding domain, CaLB)"/>
    <property type="match status" value="1"/>
</dbReference>
<dbReference type="InterPro" id="IPR044750">
    <property type="entry name" value="C2_SRC2/BAP"/>
</dbReference>
<protein>
    <recommendedName>
        <fullName evidence="2">C2 domain-containing protein</fullName>
    </recommendedName>
</protein>
<evidence type="ECO:0000313" key="3">
    <source>
        <dbReference type="EMBL" id="KAF2314063.1"/>
    </source>
</evidence>
<dbReference type="Gene3D" id="2.60.40.150">
    <property type="entry name" value="C2 domain"/>
    <property type="match status" value="1"/>
</dbReference>
<dbReference type="EMBL" id="JAAGAX010000005">
    <property type="protein sequence ID" value="KAF2314063.1"/>
    <property type="molecule type" value="Genomic_DNA"/>
</dbReference>
<accession>A0A6A6MP36</accession>